<evidence type="ECO:0000259" key="1">
    <source>
        <dbReference type="SMART" id="SM00881"/>
    </source>
</evidence>
<evidence type="ECO:0000313" key="3">
    <source>
        <dbReference type="Proteomes" id="UP000318336"/>
    </source>
</evidence>
<dbReference type="AlphaFoldDB" id="A0A542X8G8"/>
<dbReference type="RefSeq" id="WP_142004252.1">
    <property type="nucleotide sequence ID" value="NZ_CAJTBP010000001.1"/>
</dbReference>
<dbReference type="PANTHER" id="PTHR33303">
    <property type="entry name" value="CYTOPLASMIC PROTEIN-RELATED"/>
    <property type="match status" value="1"/>
</dbReference>
<comment type="caution">
    <text evidence="2">The sequence shown here is derived from an EMBL/GenBank/DDBJ whole genome shotgun (WGS) entry which is preliminary data.</text>
</comment>
<dbReference type="InterPro" id="IPR036291">
    <property type="entry name" value="NAD(P)-bd_dom_sf"/>
</dbReference>
<dbReference type="EMBL" id="VFOK01000001">
    <property type="protein sequence ID" value="TQL32104.1"/>
    <property type="molecule type" value="Genomic_DNA"/>
</dbReference>
<evidence type="ECO:0000313" key="2">
    <source>
        <dbReference type="EMBL" id="TQL32104.1"/>
    </source>
</evidence>
<reference evidence="2 3" key="1">
    <citation type="submission" date="2019-06" db="EMBL/GenBank/DDBJ databases">
        <title>Sequencing the genomes of 1000 actinobacteria strains.</title>
        <authorList>
            <person name="Klenk H.-P."/>
        </authorList>
    </citation>
    <scope>NUCLEOTIDE SEQUENCE [LARGE SCALE GENOMIC DNA]</scope>
    <source>
        <strain evidence="2 3">DSM 24617</strain>
    </source>
</reference>
<dbReference type="OrthoDB" id="9804695at2"/>
<feature type="domain" description="CoA-binding" evidence="1">
    <location>
        <begin position="14"/>
        <end position="108"/>
    </location>
</feature>
<name>A0A542X8G8_9MICO</name>
<proteinExistence type="predicted"/>
<organism evidence="2 3">
    <name type="scientific">Barrientosiimonas humi</name>
    <dbReference type="NCBI Taxonomy" id="999931"/>
    <lineage>
        <taxon>Bacteria</taxon>
        <taxon>Bacillati</taxon>
        <taxon>Actinomycetota</taxon>
        <taxon>Actinomycetes</taxon>
        <taxon>Micrococcales</taxon>
        <taxon>Dermacoccaceae</taxon>
        <taxon>Barrientosiimonas</taxon>
    </lineage>
</organism>
<dbReference type="SUPFAM" id="SSF51735">
    <property type="entry name" value="NAD(P)-binding Rossmann-fold domains"/>
    <property type="match status" value="1"/>
</dbReference>
<dbReference type="Proteomes" id="UP000318336">
    <property type="component" value="Unassembled WGS sequence"/>
</dbReference>
<dbReference type="SMART" id="SM00881">
    <property type="entry name" value="CoA_binding"/>
    <property type="match status" value="1"/>
</dbReference>
<dbReference type="Pfam" id="PF13380">
    <property type="entry name" value="CoA_binding_2"/>
    <property type="match status" value="1"/>
</dbReference>
<protein>
    <recommendedName>
        <fullName evidence="1">CoA-binding domain-containing protein</fullName>
    </recommendedName>
</protein>
<sequence length="157" mass="17464">MTWTEPSALERQAILRQARTIAIVGASDNPSRASYFVSTYLQAETTYDLWFVNPRLTELLGQKVYPSLADLPGEPDVVDVFRKASDLPQVADDAIAAHAKVLWLQLGLFDQDVADRATDAGLQVVMNRCLKVEHARFHGGLHLAGFDTGVIDSRRRR</sequence>
<accession>A0A542X8G8</accession>
<dbReference type="InterPro" id="IPR003781">
    <property type="entry name" value="CoA-bd"/>
</dbReference>
<dbReference type="PANTHER" id="PTHR33303:SF2">
    <property type="entry name" value="COA-BINDING DOMAIN-CONTAINING PROTEIN"/>
    <property type="match status" value="1"/>
</dbReference>
<gene>
    <name evidence="2" type="ORF">FB554_0219</name>
</gene>
<keyword evidence="3" id="KW-1185">Reference proteome</keyword>
<dbReference type="Gene3D" id="3.40.50.720">
    <property type="entry name" value="NAD(P)-binding Rossmann-like Domain"/>
    <property type="match status" value="1"/>
</dbReference>